<accession>A0AAX1FPW3</accession>
<protein>
    <recommendedName>
        <fullName evidence="3">N-acetyltransferase</fullName>
    </recommendedName>
</protein>
<evidence type="ECO:0000313" key="2">
    <source>
        <dbReference type="Proteomes" id="UP000464718"/>
    </source>
</evidence>
<evidence type="ECO:0008006" key="3">
    <source>
        <dbReference type="Google" id="ProtNLM"/>
    </source>
</evidence>
<gene>
    <name evidence="1" type="ORF">EHC69_08590</name>
</gene>
<reference evidence="1 2" key="1">
    <citation type="submission" date="2018-12" db="EMBL/GenBank/DDBJ databases">
        <title>Genomic insights into the evolutionary origins and pathogenicity of five Vibrio parahaemolyticus strains isolated from the shrimp with acute hepatopancreatic necrosis disease (AHPND).</title>
        <authorList>
            <person name="Yang Q."/>
            <person name="Dong X."/>
            <person name="Xie G."/>
            <person name="Fu S."/>
            <person name="Zou P."/>
            <person name="Sun J."/>
            <person name="Wang Y."/>
            <person name="Huang J."/>
        </authorList>
    </citation>
    <scope>NUCLEOTIDE SEQUENCE [LARGE SCALE GENOMIC DNA]</scope>
    <source>
        <strain evidence="1 2">20160303005-1</strain>
    </source>
</reference>
<sequence length="176" mass="20352">MANILAIRQFEEGQAIGSEWLNKDYRVELATESDLEIADSLYESIKNLPMGESYFRDYINHVKSISGDPFCDVKYLIKKSDGNIVGYLGLDTNKRTINDFAHIPLIGDYDPLITLYIKQWLKIHPDYDKVYFVMRYGRTKTSPIDKHLGVVMVGCINPDMPDEHGSHCYYMRTETR</sequence>
<dbReference type="AlphaFoldDB" id="A0AAX1FPW3"/>
<dbReference type="EMBL" id="CP034298">
    <property type="protein sequence ID" value="QHH09433.1"/>
    <property type="molecule type" value="Genomic_DNA"/>
</dbReference>
<organism evidence="1 2">
    <name type="scientific">Vibrio parahaemolyticus</name>
    <dbReference type="NCBI Taxonomy" id="670"/>
    <lineage>
        <taxon>Bacteria</taxon>
        <taxon>Pseudomonadati</taxon>
        <taxon>Pseudomonadota</taxon>
        <taxon>Gammaproteobacteria</taxon>
        <taxon>Vibrionales</taxon>
        <taxon>Vibrionaceae</taxon>
        <taxon>Vibrio</taxon>
    </lineage>
</organism>
<proteinExistence type="predicted"/>
<evidence type="ECO:0000313" key="1">
    <source>
        <dbReference type="EMBL" id="QHH09433.1"/>
    </source>
</evidence>
<dbReference type="Proteomes" id="UP000464718">
    <property type="component" value="Chromosome i"/>
</dbReference>
<name>A0AAX1FPW3_VIBPH</name>
<dbReference type="RefSeq" id="WP_159408379.1">
    <property type="nucleotide sequence ID" value="NZ_CP034298.1"/>
</dbReference>